<reference evidence="1 2" key="1">
    <citation type="submission" date="2015-01" db="EMBL/GenBank/DDBJ databases">
        <title>Draft Genome Sequences of Four Bacillus thermoamylovorans Strains, Isolated From Food Products.</title>
        <authorList>
            <person name="Krawcyk A.O."/>
            <person name="Berendsen E.M."/>
            <person name="Eijlander R.T."/>
            <person name="de Jong A."/>
            <person name="Wells-Bennik M."/>
            <person name="Kuipers O.P."/>
        </authorList>
    </citation>
    <scope>NUCLEOTIDE SEQUENCE [LARGE SCALE GENOMIC DNA]</scope>
    <source>
        <strain evidence="1 2">B4167</strain>
    </source>
</reference>
<dbReference type="EMBL" id="JXLU01000147">
    <property type="protein sequence ID" value="KIO70068.1"/>
    <property type="molecule type" value="Genomic_DNA"/>
</dbReference>
<sequence length="47" mass="5870">MLQDIPLFYYKMTRFEKENAYKKIFFKKSIQFSYGFQFFNPIITDKN</sequence>
<organism evidence="1 2">
    <name type="scientific">Caldibacillus thermoamylovorans</name>
    <dbReference type="NCBI Taxonomy" id="35841"/>
    <lineage>
        <taxon>Bacteria</taxon>
        <taxon>Bacillati</taxon>
        <taxon>Bacillota</taxon>
        <taxon>Bacilli</taxon>
        <taxon>Bacillales</taxon>
        <taxon>Bacillaceae</taxon>
        <taxon>Caldibacillus</taxon>
    </lineage>
</organism>
<gene>
    <name evidence="1" type="ORF">B4167_0758</name>
</gene>
<proteinExistence type="predicted"/>
<name>A0ABD4A1G4_9BACI</name>
<comment type="caution">
    <text evidence="1">The sequence shown here is derived from an EMBL/GenBank/DDBJ whole genome shotgun (WGS) entry which is preliminary data.</text>
</comment>
<evidence type="ECO:0000313" key="2">
    <source>
        <dbReference type="Proteomes" id="UP000032076"/>
    </source>
</evidence>
<evidence type="ECO:0000313" key="1">
    <source>
        <dbReference type="EMBL" id="KIO70068.1"/>
    </source>
</evidence>
<protein>
    <submittedName>
        <fullName evidence="1">Uncharacterized protein</fullName>
    </submittedName>
</protein>
<dbReference type="AlphaFoldDB" id="A0ABD4A1G4"/>
<dbReference type="Proteomes" id="UP000032076">
    <property type="component" value="Unassembled WGS sequence"/>
</dbReference>
<accession>A0ABD4A1G4</accession>